<protein>
    <submittedName>
        <fullName evidence="10">Branched-chain amino acid transport protein AzlC</fullName>
    </submittedName>
</protein>
<evidence type="ECO:0000256" key="7">
    <source>
        <dbReference type="ARBA" id="ARBA00023136"/>
    </source>
</evidence>
<gene>
    <name evidence="10" type="ORF">VTAP4600_B0836</name>
</gene>
<evidence type="ECO:0000256" key="9">
    <source>
        <dbReference type="SAM" id="Phobius"/>
    </source>
</evidence>
<feature type="transmembrane region" description="Helical" evidence="9">
    <location>
        <begin position="184"/>
        <end position="201"/>
    </location>
</feature>
<name>A0A2N8ZKN4_9VIBR</name>
<feature type="coiled-coil region" evidence="8">
    <location>
        <begin position="220"/>
        <end position="250"/>
    </location>
</feature>
<reference evidence="10 11" key="1">
    <citation type="submission" date="2017-10" db="EMBL/GenBank/DDBJ databases">
        <authorList>
            <person name="Banno H."/>
            <person name="Chua N.-H."/>
        </authorList>
    </citation>
    <scope>NUCLEOTIDE SEQUENCE [LARGE SCALE GENOMIC DNA]</scope>
    <source>
        <strain evidence="10">Vibrio tapetis CECT4600</strain>
    </source>
</reference>
<keyword evidence="3" id="KW-0813">Transport</keyword>
<proteinExistence type="inferred from homology"/>
<keyword evidence="11" id="KW-1185">Reference proteome</keyword>
<evidence type="ECO:0000256" key="4">
    <source>
        <dbReference type="ARBA" id="ARBA00022475"/>
    </source>
</evidence>
<comment type="similarity">
    <text evidence="2">Belongs to the AzlC family.</text>
</comment>
<dbReference type="Proteomes" id="UP000235828">
    <property type="component" value="Chromosome B"/>
</dbReference>
<dbReference type="EMBL" id="LT960612">
    <property type="protein sequence ID" value="SON52447.1"/>
    <property type="molecule type" value="Genomic_DNA"/>
</dbReference>
<sequence length="262" mass="28271">MKKQLMSAGFKVIAPLCIGAFPFSFIVGAVSIQAGMDVFQSTLWAFTVFAGSAQMVALGLFQSGASMAVIMLTTFIINLRHILYSASLSEHAKEYPLHIRMLMSYGLTDEVYAATITEVREEKEGRHWFYLAAMGGFWANWVIANLLGALVGSSFPDIANYGLEFAMVAAFIAIVIPQVKSRECIIAAVVATVSGILLSGLPHSLGLVIAAAIGVFAGYQMDLATEREEAEALIKKSQAQEKQEETLTEQVHVALPTANNEA</sequence>
<evidence type="ECO:0000256" key="1">
    <source>
        <dbReference type="ARBA" id="ARBA00004651"/>
    </source>
</evidence>
<dbReference type="OrthoDB" id="9803444at2"/>
<comment type="subcellular location">
    <subcellularLocation>
        <location evidence="1">Cell membrane</location>
        <topology evidence="1">Multi-pass membrane protein</topology>
    </subcellularLocation>
</comment>
<dbReference type="GO" id="GO:0005886">
    <property type="term" value="C:plasma membrane"/>
    <property type="evidence" value="ECO:0007669"/>
    <property type="project" value="UniProtKB-SubCell"/>
</dbReference>
<dbReference type="InterPro" id="IPR011606">
    <property type="entry name" value="Brnchd-chn_aa_trnsp_permease"/>
</dbReference>
<keyword evidence="6 9" id="KW-1133">Transmembrane helix</keyword>
<keyword evidence="8" id="KW-0175">Coiled coil</keyword>
<dbReference type="PANTHER" id="PTHR34979:SF1">
    <property type="entry name" value="INNER MEMBRANE PROTEIN YGAZ"/>
    <property type="match status" value="1"/>
</dbReference>
<feature type="transmembrane region" description="Helical" evidence="9">
    <location>
        <begin position="12"/>
        <end position="36"/>
    </location>
</feature>
<feature type="transmembrane region" description="Helical" evidence="9">
    <location>
        <begin position="128"/>
        <end position="152"/>
    </location>
</feature>
<evidence type="ECO:0000256" key="6">
    <source>
        <dbReference type="ARBA" id="ARBA00022989"/>
    </source>
</evidence>
<keyword evidence="4" id="KW-1003">Cell membrane</keyword>
<dbReference type="AlphaFoldDB" id="A0A2N8ZKN4"/>
<feature type="transmembrane region" description="Helical" evidence="9">
    <location>
        <begin position="158"/>
        <end position="177"/>
    </location>
</feature>
<evidence type="ECO:0000313" key="11">
    <source>
        <dbReference type="Proteomes" id="UP000235828"/>
    </source>
</evidence>
<feature type="transmembrane region" description="Helical" evidence="9">
    <location>
        <begin position="56"/>
        <end position="79"/>
    </location>
</feature>
<evidence type="ECO:0000313" key="10">
    <source>
        <dbReference type="EMBL" id="SON52447.1"/>
    </source>
</evidence>
<dbReference type="Pfam" id="PF03591">
    <property type="entry name" value="AzlC"/>
    <property type="match status" value="1"/>
</dbReference>
<keyword evidence="5 9" id="KW-0812">Transmembrane</keyword>
<dbReference type="RefSeq" id="WP_102524690.1">
    <property type="nucleotide sequence ID" value="NZ_LT960612.1"/>
</dbReference>
<evidence type="ECO:0000256" key="8">
    <source>
        <dbReference type="SAM" id="Coils"/>
    </source>
</evidence>
<organism evidence="10 11">
    <name type="scientific">Vibrio tapetis subsp. tapetis</name>
    <dbReference type="NCBI Taxonomy" id="1671868"/>
    <lineage>
        <taxon>Bacteria</taxon>
        <taxon>Pseudomonadati</taxon>
        <taxon>Pseudomonadota</taxon>
        <taxon>Gammaproteobacteria</taxon>
        <taxon>Vibrionales</taxon>
        <taxon>Vibrionaceae</taxon>
        <taxon>Vibrio</taxon>
    </lineage>
</organism>
<accession>A0A2N8ZKN4</accession>
<dbReference type="GO" id="GO:1903785">
    <property type="term" value="P:L-valine transmembrane transport"/>
    <property type="evidence" value="ECO:0007669"/>
    <property type="project" value="TreeGrafter"/>
</dbReference>
<evidence type="ECO:0000256" key="5">
    <source>
        <dbReference type="ARBA" id="ARBA00022692"/>
    </source>
</evidence>
<dbReference type="KEGG" id="vta:B0836"/>
<evidence type="ECO:0000256" key="3">
    <source>
        <dbReference type="ARBA" id="ARBA00022448"/>
    </source>
</evidence>
<evidence type="ECO:0000256" key="2">
    <source>
        <dbReference type="ARBA" id="ARBA00010735"/>
    </source>
</evidence>
<keyword evidence="7 9" id="KW-0472">Membrane</keyword>
<dbReference type="PANTHER" id="PTHR34979">
    <property type="entry name" value="INNER MEMBRANE PROTEIN YGAZ"/>
    <property type="match status" value="1"/>
</dbReference>